<accession>A0A0N0RS72</accession>
<evidence type="ECO:0000313" key="8">
    <source>
        <dbReference type="Proteomes" id="UP000037751"/>
    </source>
</evidence>
<evidence type="ECO:0000256" key="4">
    <source>
        <dbReference type="PROSITE-ProRule" id="PRU00221"/>
    </source>
</evidence>
<dbReference type="InterPro" id="IPR006575">
    <property type="entry name" value="RWD_dom"/>
</dbReference>
<keyword evidence="1 4" id="KW-0853">WD repeat</keyword>
<reference evidence="7 8" key="1">
    <citation type="submission" date="2015-07" db="EMBL/GenBank/DDBJ databases">
        <title>Draft Genome Sequence of Malassezia furfur CBS1878 and Malassezia pachydermatis CBS1879.</title>
        <authorList>
            <person name="Triana S."/>
            <person name="Ohm R."/>
            <person name="Gonzalez A."/>
            <person name="DeCock H."/>
            <person name="Restrepo S."/>
            <person name="Celis A."/>
        </authorList>
    </citation>
    <scope>NUCLEOTIDE SEQUENCE [LARGE SCALE GENOMIC DNA]</scope>
    <source>
        <strain evidence="7 8">CBS 1879</strain>
    </source>
</reference>
<dbReference type="EMBL" id="LGAV01000004">
    <property type="protein sequence ID" value="KOS13995.1"/>
    <property type="molecule type" value="Genomic_DNA"/>
</dbReference>
<feature type="compositionally biased region" description="Polar residues" evidence="5">
    <location>
        <begin position="458"/>
        <end position="475"/>
    </location>
</feature>
<comment type="caution">
    <text evidence="7">The sequence shown here is derived from an EMBL/GenBank/DDBJ whole genome shotgun (WGS) entry which is preliminary data.</text>
</comment>
<comment type="similarity">
    <text evidence="3">Belongs to the WD repeat WDR59 family.</text>
</comment>
<dbReference type="Pfam" id="PF00400">
    <property type="entry name" value="WD40"/>
    <property type="match status" value="2"/>
</dbReference>
<feature type="domain" description="RWD" evidence="6">
    <location>
        <begin position="594"/>
        <end position="702"/>
    </location>
</feature>
<keyword evidence="8" id="KW-1185">Reference proteome</keyword>
<dbReference type="GO" id="GO:0034198">
    <property type="term" value="P:cellular response to amino acid starvation"/>
    <property type="evidence" value="ECO:0007669"/>
    <property type="project" value="TreeGrafter"/>
</dbReference>
<proteinExistence type="inferred from homology"/>
<organism evidence="7 8">
    <name type="scientific">Malassezia pachydermatis</name>
    <dbReference type="NCBI Taxonomy" id="77020"/>
    <lineage>
        <taxon>Eukaryota</taxon>
        <taxon>Fungi</taxon>
        <taxon>Dikarya</taxon>
        <taxon>Basidiomycota</taxon>
        <taxon>Ustilaginomycotina</taxon>
        <taxon>Malasseziomycetes</taxon>
        <taxon>Malasseziales</taxon>
        <taxon>Malasseziaceae</taxon>
        <taxon>Malassezia</taxon>
    </lineage>
</organism>
<evidence type="ECO:0000313" key="7">
    <source>
        <dbReference type="EMBL" id="KOS13995.1"/>
    </source>
</evidence>
<dbReference type="GO" id="GO:0035591">
    <property type="term" value="F:signaling adaptor activity"/>
    <property type="evidence" value="ECO:0007669"/>
    <property type="project" value="TreeGrafter"/>
</dbReference>
<keyword evidence="2" id="KW-0677">Repeat</keyword>
<dbReference type="GO" id="GO:0005774">
    <property type="term" value="C:vacuolar membrane"/>
    <property type="evidence" value="ECO:0007669"/>
    <property type="project" value="TreeGrafter"/>
</dbReference>
<feature type="region of interest" description="Disordered" evidence="5">
    <location>
        <begin position="458"/>
        <end position="540"/>
    </location>
</feature>
<sequence length="778" mass="85817">MRPPHPSVDADNEPLSTINVSAIVDVRQPMGSMSLSPTHQEVVLGSKAGLYVIHLDNLYSPPRFLAHTTAWEVADIQWNPHLARREWIASTSNHKLVIWNMHRSEAPTAPKPEPSISASIHASLQMDMARSMSPFSPTNSVGRNSSMLASHMLGSDTSVMRLTNMSLPSQPTQSSSAVEYFLDAHTRAITDLNWSPFHPSILASCSLDTWTRVWDLRMGPHHSQRPAQAYSAWNAGMTQVKWNRLTEHRIAATCDNKVLVWDDRFGAVPFATLETHHSKVYGLAWHWETEHGGDEMLTCSLDGTIKAWDLSSDTSRSALANHARITQPEYTIDTPQPVWRARYLPFGQGIMSVAQRGDAAPCIYRSGESTPWHRFQGHTDVVKEFLFRSEGNPDATFDDRRFQLLTWSQDQTLRLWPLSDELLRSAGFVRGAPAPAPSSGPTYETPLPVNALRAEPSYSTSAKALGHSPSSNSVDEASLPGSFEKPGSLHSLPLSSSDEANVQGAMPRSLPAPRVLMPRPSPRRRRAPPTEVGAKHGPQMRYTQDDATTATIDAVQWMAQVRVGHTAPASDGDVSMTDSVKSIGRHVDTSVLPQEMLHVSYAYPYVLESVDIARRRCTVAVSGPWHDQGAGALAYLRVMFTFPTAYPHEPPAIEIERNASIPFKTRVDLYRSLVDLIEEKAAHHALCLEACVDFLLHGSQVLEEQASEPATAPEPIQPIHDTMFAKSYHAVADAVLQLALRSDMANTALADSDVVQLLSTNVLNRAHYGHTTSSLDRS</sequence>
<dbReference type="InterPro" id="IPR036322">
    <property type="entry name" value="WD40_repeat_dom_sf"/>
</dbReference>
<feature type="compositionally biased region" description="Low complexity" evidence="5">
    <location>
        <begin position="488"/>
        <end position="497"/>
    </location>
</feature>
<dbReference type="Proteomes" id="UP000037751">
    <property type="component" value="Unassembled WGS sequence"/>
</dbReference>
<evidence type="ECO:0000259" key="6">
    <source>
        <dbReference type="PROSITE" id="PS50908"/>
    </source>
</evidence>
<dbReference type="PROSITE" id="PS50294">
    <property type="entry name" value="WD_REPEATS_REGION"/>
    <property type="match status" value="1"/>
</dbReference>
<dbReference type="InterPro" id="IPR001680">
    <property type="entry name" value="WD40_rpt"/>
</dbReference>
<evidence type="ECO:0000256" key="1">
    <source>
        <dbReference type="ARBA" id="ARBA00022574"/>
    </source>
</evidence>
<dbReference type="InterPro" id="IPR015943">
    <property type="entry name" value="WD40/YVTN_repeat-like_dom_sf"/>
</dbReference>
<dbReference type="PROSITE" id="PS50082">
    <property type="entry name" value="WD_REPEATS_2"/>
    <property type="match status" value="2"/>
</dbReference>
<dbReference type="GO" id="GO:0035859">
    <property type="term" value="C:Seh1-associated complex"/>
    <property type="evidence" value="ECO:0007669"/>
    <property type="project" value="TreeGrafter"/>
</dbReference>
<dbReference type="SMART" id="SM00320">
    <property type="entry name" value="WD40"/>
    <property type="match status" value="5"/>
</dbReference>
<dbReference type="PROSITE" id="PS50908">
    <property type="entry name" value="RWD"/>
    <property type="match status" value="1"/>
</dbReference>
<dbReference type="GO" id="GO:1904263">
    <property type="term" value="P:positive regulation of TORC1 signaling"/>
    <property type="evidence" value="ECO:0007669"/>
    <property type="project" value="TreeGrafter"/>
</dbReference>
<dbReference type="InterPro" id="IPR049567">
    <property type="entry name" value="WDR59-like"/>
</dbReference>
<dbReference type="AlphaFoldDB" id="A0A0N0RS72"/>
<dbReference type="PANTHER" id="PTHR46170:SF1">
    <property type="entry name" value="GATOR COMPLEX PROTEIN WDR59"/>
    <property type="match status" value="1"/>
</dbReference>
<dbReference type="Gene3D" id="2.130.10.10">
    <property type="entry name" value="YVTN repeat-like/Quinoprotein amine dehydrogenase"/>
    <property type="match status" value="1"/>
</dbReference>
<dbReference type="OrthoDB" id="311712at2759"/>
<dbReference type="SUPFAM" id="SSF50978">
    <property type="entry name" value="WD40 repeat-like"/>
    <property type="match status" value="1"/>
</dbReference>
<evidence type="ECO:0000256" key="3">
    <source>
        <dbReference type="ARBA" id="ARBA00038452"/>
    </source>
</evidence>
<dbReference type="VEuPathDB" id="FungiDB:Malapachy_4173"/>
<evidence type="ECO:0000256" key="5">
    <source>
        <dbReference type="SAM" id="MobiDB-lite"/>
    </source>
</evidence>
<dbReference type="PROSITE" id="PS00678">
    <property type="entry name" value="WD_REPEATS_1"/>
    <property type="match status" value="2"/>
</dbReference>
<protein>
    <submittedName>
        <fullName evidence="7">Vacuolar membrane protein</fullName>
    </submittedName>
</protein>
<evidence type="ECO:0000256" key="2">
    <source>
        <dbReference type="ARBA" id="ARBA00022737"/>
    </source>
</evidence>
<dbReference type="GeneID" id="28730504"/>
<dbReference type="STRING" id="77020.A0A0N0RS72"/>
<dbReference type="InterPro" id="IPR019775">
    <property type="entry name" value="WD40_repeat_CS"/>
</dbReference>
<dbReference type="PANTHER" id="PTHR46170">
    <property type="entry name" value="GATOR COMPLEX PROTEIN WDR59"/>
    <property type="match status" value="1"/>
</dbReference>
<dbReference type="RefSeq" id="XP_017991627.1">
    <property type="nucleotide sequence ID" value="XM_018138628.1"/>
</dbReference>
<name>A0A0N0RS72_9BASI</name>
<feature type="repeat" description="WD" evidence="4">
    <location>
        <begin position="273"/>
        <end position="318"/>
    </location>
</feature>
<feature type="repeat" description="WD" evidence="4">
    <location>
        <begin position="182"/>
        <end position="217"/>
    </location>
</feature>
<gene>
    <name evidence="7" type="ORF">Malapachy_4173</name>
</gene>